<proteinExistence type="predicted"/>
<organism evidence="2 3">
    <name type="scientific">Aplysia californica</name>
    <name type="common">California sea hare</name>
    <dbReference type="NCBI Taxonomy" id="6500"/>
    <lineage>
        <taxon>Eukaryota</taxon>
        <taxon>Metazoa</taxon>
        <taxon>Spiralia</taxon>
        <taxon>Lophotrochozoa</taxon>
        <taxon>Mollusca</taxon>
        <taxon>Gastropoda</taxon>
        <taxon>Heterobranchia</taxon>
        <taxon>Euthyneura</taxon>
        <taxon>Tectipleura</taxon>
        <taxon>Aplysiida</taxon>
        <taxon>Aplysioidea</taxon>
        <taxon>Aplysiidae</taxon>
        <taxon>Aplysia</taxon>
    </lineage>
</organism>
<dbReference type="GeneID" id="101854868"/>
<reference evidence="3" key="1">
    <citation type="submission" date="2025-08" db="UniProtKB">
        <authorList>
            <consortium name="RefSeq"/>
        </authorList>
    </citation>
    <scope>IDENTIFICATION</scope>
</reference>
<keyword evidence="1" id="KW-0732">Signal</keyword>
<gene>
    <name evidence="3" type="primary">LOC101854868</name>
</gene>
<evidence type="ECO:0000313" key="3">
    <source>
        <dbReference type="RefSeq" id="XP_005099419.2"/>
    </source>
</evidence>
<sequence length="524" mass="59726">MSPLSLCVSFLFVLTVSVAQGRDIASNLHGIAFAAVTTEDAQRAARWYSEFLGAKHLTDLSFSFYGDEHYYRFFQKEILEARAQGIDPDRLGVPDISDNGNYEIRGEFVLFDNGLVQLIEFARRDTEEHITYPRRIRLTGPGVRNAPQICLWTKDDLDFNQFVHELEEKSIKAGYDKAIFNRAVKVKNEEERRNAPIKDKGINVKEGPFAGLSFVYMKGPSGEQLELYKMVNHTRWHFGKEYCKRRGVTTAFLDNYKDNEYKKKAGLTGQMWGLVQFGTHTDDLFGSVNFYSNVLGSQTMEYPMQAIDLKGDPFKNMLYQKETLEAARLGIRPREFGILDVSANGGGRIDYRFNLFDNYHVETLRYTDGPTMDYPSFPVAYNHSSLAYVGDMAAAFHVNDNADFNQLVADVERRAEELGFEGVKANRVIDVRRLGEMVDLSEYSRPFTSGNLEGYNYVVMKGRSGEHIMFVQLRGPMGEKVKQAMLEYGAVSTAWPETNPWTYGGYDEFCSKYHNLDASPKEEL</sequence>
<name>A0ABM0JQV6_APLCA</name>
<evidence type="ECO:0000256" key="1">
    <source>
        <dbReference type="SAM" id="SignalP"/>
    </source>
</evidence>
<dbReference type="RefSeq" id="XP_005099419.2">
    <property type="nucleotide sequence ID" value="XM_005099362.3"/>
</dbReference>
<dbReference type="Proteomes" id="UP000694888">
    <property type="component" value="Unplaced"/>
</dbReference>
<feature type="chain" id="PRO_5045708270" evidence="1">
    <location>
        <begin position="22"/>
        <end position="524"/>
    </location>
</feature>
<evidence type="ECO:0000313" key="2">
    <source>
        <dbReference type="Proteomes" id="UP000694888"/>
    </source>
</evidence>
<dbReference type="InterPro" id="IPR029068">
    <property type="entry name" value="Glyas_Bleomycin-R_OHBP_Dase"/>
</dbReference>
<dbReference type="Gene3D" id="3.10.180.10">
    <property type="entry name" value="2,3-Dihydroxybiphenyl 1,2-Dioxygenase, domain 1"/>
    <property type="match status" value="1"/>
</dbReference>
<feature type="signal peptide" evidence="1">
    <location>
        <begin position="1"/>
        <end position="21"/>
    </location>
</feature>
<protein>
    <submittedName>
        <fullName evidence="3">Uncharacterized protein LOC101854868</fullName>
    </submittedName>
</protein>
<dbReference type="SUPFAM" id="SSF54593">
    <property type="entry name" value="Glyoxalase/Bleomycin resistance protein/Dihydroxybiphenyl dioxygenase"/>
    <property type="match status" value="1"/>
</dbReference>
<accession>A0ABM0JQV6</accession>
<keyword evidence="2" id="KW-1185">Reference proteome</keyword>